<reference evidence="1" key="1">
    <citation type="submission" date="2022-11" db="EMBL/GenBank/DDBJ databases">
        <title>Genome Sequence of Nemania bipapillata.</title>
        <authorList>
            <person name="Buettner E."/>
        </authorList>
    </citation>
    <scope>NUCLEOTIDE SEQUENCE</scope>
    <source>
        <strain evidence="1">CP14</strain>
    </source>
</reference>
<gene>
    <name evidence="1" type="ORF">ONZ43_g784</name>
</gene>
<name>A0ACC2J6U1_9PEZI</name>
<sequence length="863" mass="96866">MDAAEAGKSALATSDSRQFSVPDGKDPEDFVGRILRGKCYPPGEVSGFIPYCSLKETLTREVIQVVLEQNGAYPYKAEVLEDMVGRILDTNPDRCMMKIFAILILTDMTAWMPKFIDAGISDKDLPLPPGSELYSRLHFLRQSQADIFYNYLWLVDIPLLDLAGSEVEEVKYHSNVRMPFLKEQPRGGGGQGRISEIKIHPCHIRRPSSSSDYVFALKRMSVSSDSRLRWKDEVAALNVFRSPRSGHPNIIKLLLAYEHEGKGLYLVFPLGKGDLNDYWRLHHKHSPLSEDALWLIQQCTNLTSALREIHYNTSFPEKSCGRHGDIKPGNIIWFQSGTGDERGRLVIADFTMTRFHSDDTVNDTTLSGRSMSMTYRAPEVNVPVKGKESQAYDVWSLGCMFLEFMVWYHLGYHALGHPADVKSKQTNKPACSRDYYLNERGEECQSFRRARINDDDWWYGEDKFFNVLPGASRDKFTAEVKVSVSKWAQRLHTSPLCSQAMHDFLDLIMTQMLVIEPKERAKMTQVNNRLTDILRECSRVEYCHHGAAYQSSTVDDAPLKFEKIPHQGSSMDFLSNCPSCCEHGHEEKEMDKKVEELFSNIDEGEGMSTDVGGLRLTQLPLEDSEVAVRNWLAITSARDGNDKEDDNDWNIQPGPQSNDECSASDSSSPFDELDRYCESPAEDITSEDGLFTPPVLGAADVRALSKAGFPDLHEGPRLLVGHPTATIATSYLKARSDASSVRGRKSPTTMSRISCDSQHQDEILRLPGGRFPGPNPSLDCENQSQLEDDSVFDELVDEPVDGSSVDREEVQSGIVAAPDGHTRSDEKSPPVEEIPLDIRGVLGEKLPITIRLAQHVNYMIPKL</sequence>
<organism evidence="1 2">
    <name type="scientific">Nemania bipapillata</name>
    <dbReference type="NCBI Taxonomy" id="110536"/>
    <lineage>
        <taxon>Eukaryota</taxon>
        <taxon>Fungi</taxon>
        <taxon>Dikarya</taxon>
        <taxon>Ascomycota</taxon>
        <taxon>Pezizomycotina</taxon>
        <taxon>Sordariomycetes</taxon>
        <taxon>Xylariomycetidae</taxon>
        <taxon>Xylariales</taxon>
        <taxon>Xylariaceae</taxon>
        <taxon>Nemania</taxon>
    </lineage>
</organism>
<keyword evidence="2" id="KW-1185">Reference proteome</keyword>
<comment type="caution">
    <text evidence="1">The sequence shown here is derived from an EMBL/GenBank/DDBJ whole genome shotgun (WGS) entry which is preliminary data.</text>
</comment>
<evidence type="ECO:0000313" key="1">
    <source>
        <dbReference type="EMBL" id="KAJ8123215.1"/>
    </source>
</evidence>
<dbReference type="Proteomes" id="UP001153334">
    <property type="component" value="Unassembled WGS sequence"/>
</dbReference>
<protein>
    <submittedName>
        <fullName evidence="1">Uncharacterized protein</fullName>
    </submittedName>
</protein>
<evidence type="ECO:0000313" key="2">
    <source>
        <dbReference type="Proteomes" id="UP001153334"/>
    </source>
</evidence>
<proteinExistence type="predicted"/>
<dbReference type="EMBL" id="JAPESX010000111">
    <property type="protein sequence ID" value="KAJ8123215.1"/>
    <property type="molecule type" value="Genomic_DNA"/>
</dbReference>
<accession>A0ACC2J6U1</accession>